<dbReference type="EMBL" id="JAUCMV010000004">
    <property type="protein sequence ID" value="KAK0401162.1"/>
    <property type="molecule type" value="Genomic_DNA"/>
</dbReference>
<sequence>MTDDEKIRKLKYFLEGSAREKFDELSPAEQQDYRAATNKLKLLMASPEDKQTAQRKLTTIEQTDGESVEDFLRRLRKLLKDAFPSKSDAEVKQKILEEYTHRFDGEIYFHIGKSDPSSYEEMVKVAKKIEALIAETIRVTKGPAIRTATMKDRVIIGSSLISRTFKGKTIIVIKDRTAGTTINIKIAKAIDTMISAQDNQEDLKEIATIVAVKDISLVIAVVVPTTSSNKIPGRTRTNNLIKTHPIDGSTWYKNPKNT</sequence>
<accession>A0AA39HB03</accession>
<keyword evidence="4" id="KW-1185">Reference proteome</keyword>
<proteinExistence type="predicted"/>
<protein>
    <recommendedName>
        <fullName evidence="1">Retrotransposon gag domain-containing protein</fullName>
    </recommendedName>
</protein>
<gene>
    <name evidence="2" type="ORF">QR680_015620</name>
    <name evidence="3" type="ORF">QR680_015622</name>
</gene>
<evidence type="ECO:0000313" key="4">
    <source>
        <dbReference type="Proteomes" id="UP001175271"/>
    </source>
</evidence>
<evidence type="ECO:0000313" key="3">
    <source>
        <dbReference type="EMBL" id="KAK0401162.1"/>
    </source>
</evidence>
<comment type="caution">
    <text evidence="2">The sequence shown here is derived from an EMBL/GenBank/DDBJ whole genome shotgun (WGS) entry which is preliminary data.</text>
</comment>
<evidence type="ECO:0000313" key="2">
    <source>
        <dbReference type="EMBL" id="KAK0401157.1"/>
    </source>
</evidence>
<reference evidence="2" key="1">
    <citation type="submission" date="2023-06" db="EMBL/GenBank/DDBJ databases">
        <title>Genomic analysis of the entomopathogenic nematode Steinernema hermaphroditum.</title>
        <authorList>
            <person name="Schwarz E.M."/>
            <person name="Heppert J.K."/>
            <person name="Baniya A."/>
            <person name="Schwartz H.T."/>
            <person name="Tan C.-H."/>
            <person name="Antoshechkin I."/>
            <person name="Sternberg P.W."/>
            <person name="Goodrich-Blair H."/>
            <person name="Dillman A.R."/>
        </authorList>
    </citation>
    <scope>NUCLEOTIDE SEQUENCE</scope>
    <source>
        <strain evidence="2">PS9179</strain>
        <tissue evidence="2">Whole animal</tissue>
    </source>
</reference>
<name>A0AA39HB03_9BILA</name>
<dbReference type="AlphaFoldDB" id="A0AA39HB03"/>
<dbReference type="Proteomes" id="UP001175271">
    <property type="component" value="Unassembled WGS sequence"/>
</dbReference>
<dbReference type="EMBL" id="JAUCMV010000004">
    <property type="protein sequence ID" value="KAK0401157.1"/>
    <property type="molecule type" value="Genomic_DNA"/>
</dbReference>
<evidence type="ECO:0000259" key="1">
    <source>
        <dbReference type="Pfam" id="PF03732"/>
    </source>
</evidence>
<dbReference type="Pfam" id="PF03732">
    <property type="entry name" value="Retrotrans_gag"/>
    <property type="match status" value="1"/>
</dbReference>
<dbReference type="InterPro" id="IPR005162">
    <property type="entry name" value="Retrotrans_gag_dom"/>
</dbReference>
<organism evidence="2 4">
    <name type="scientific">Steinernema hermaphroditum</name>
    <dbReference type="NCBI Taxonomy" id="289476"/>
    <lineage>
        <taxon>Eukaryota</taxon>
        <taxon>Metazoa</taxon>
        <taxon>Ecdysozoa</taxon>
        <taxon>Nematoda</taxon>
        <taxon>Chromadorea</taxon>
        <taxon>Rhabditida</taxon>
        <taxon>Tylenchina</taxon>
        <taxon>Panagrolaimomorpha</taxon>
        <taxon>Strongyloidoidea</taxon>
        <taxon>Steinernematidae</taxon>
        <taxon>Steinernema</taxon>
    </lineage>
</organism>
<feature type="domain" description="Retrotransposon gag" evidence="1">
    <location>
        <begin position="12"/>
        <end position="83"/>
    </location>
</feature>